<dbReference type="InterPro" id="IPR009822">
    <property type="entry name" value="YaeQ"/>
</dbReference>
<dbReference type="EMBL" id="SLWX01000016">
    <property type="protein sequence ID" value="TCO73231.1"/>
    <property type="molecule type" value="Genomic_DNA"/>
</dbReference>
<gene>
    <name evidence="1" type="ORF">EV688_11667</name>
</gene>
<accession>A0A4R2KHE8</accession>
<organism evidence="1 2">
    <name type="scientific">Chromatocurvus halotolerans</name>
    <dbReference type="NCBI Taxonomy" id="1132028"/>
    <lineage>
        <taxon>Bacteria</taxon>
        <taxon>Pseudomonadati</taxon>
        <taxon>Pseudomonadota</taxon>
        <taxon>Gammaproteobacteria</taxon>
        <taxon>Cellvibrionales</taxon>
        <taxon>Halieaceae</taxon>
        <taxon>Chromatocurvus</taxon>
    </lineage>
</organism>
<evidence type="ECO:0000313" key="1">
    <source>
        <dbReference type="EMBL" id="TCO73231.1"/>
    </source>
</evidence>
<dbReference type="PANTHER" id="PTHR38784:SF1">
    <property type="entry name" value="SUCROSE PHOSPHORYLASE"/>
    <property type="match status" value="1"/>
</dbReference>
<dbReference type="SMART" id="SM01322">
    <property type="entry name" value="YaeQ"/>
    <property type="match status" value="1"/>
</dbReference>
<dbReference type="Gene3D" id="3.10.640.10">
    <property type="entry name" value="Restriction endonuclease-like alpha-beta roll domain"/>
    <property type="match status" value="1"/>
</dbReference>
<reference evidence="1 2" key="1">
    <citation type="submission" date="2019-03" db="EMBL/GenBank/DDBJ databases">
        <title>Genomic Encyclopedia of Type Strains, Phase IV (KMG-IV): sequencing the most valuable type-strain genomes for metagenomic binning, comparative biology and taxonomic classification.</title>
        <authorList>
            <person name="Goeker M."/>
        </authorList>
    </citation>
    <scope>NUCLEOTIDE SEQUENCE [LARGE SCALE GENOMIC DNA]</scope>
    <source>
        <strain evidence="1 2">DSM 23344</strain>
    </source>
</reference>
<dbReference type="PANTHER" id="PTHR38784">
    <property type="entry name" value="SUCROSE PHOSPHORYLASE"/>
    <property type="match status" value="1"/>
</dbReference>
<dbReference type="InterPro" id="IPR011335">
    <property type="entry name" value="Restrct_endonuc-II-like"/>
</dbReference>
<evidence type="ECO:0000313" key="2">
    <source>
        <dbReference type="Proteomes" id="UP000294980"/>
    </source>
</evidence>
<keyword evidence="2" id="KW-1185">Reference proteome</keyword>
<dbReference type="OrthoDB" id="5293309at2"/>
<dbReference type="SUPFAM" id="SSF52980">
    <property type="entry name" value="Restriction endonuclease-like"/>
    <property type="match status" value="1"/>
</dbReference>
<dbReference type="PIRSF" id="PIRSF011484">
    <property type="entry name" value="YaeQ"/>
    <property type="match status" value="1"/>
</dbReference>
<dbReference type="InterPro" id="IPR038590">
    <property type="entry name" value="YaeQ_sf"/>
</dbReference>
<sequence length="178" mass="19799">MALKSSVFRLTLQLADLDRQLYRDFPLTVAQHPSETGARMMLRVLAFALHADEQLAFGRGISTDDEPDLWLRALDGTIETWIELGVPDPDRLRKACGRAERVVLYAYGDRALPVWLKKHETTLARLDRLQILQVRDVDMQALAGIFAPGVTLQCTVAEGEALLVSGDTSFTVAPQKLP</sequence>
<dbReference type="Proteomes" id="UP000294980">
    <property type="component" value="Unassembled WGS sequence"/>
</dbReference>
<dbReference type="AlphaFoldDB" id="A0A4R2KHE8"/>
<dbReference type="Pfam" id="PF07152">
    <property type="entry name" value="YaeQ"/>
    <property type="match status" value="1"/>
</dbReference>
<dbReference type="RefSeq" id="WP_117319120.1">
    <property type="nucleotide sequence ID" value="NZ_QQSW01000019.1"/>
</dbReference>
<proteinExistence type="predicted"/>
<comment type="caution">
    <text evidence="1">The sequence shown here is derived from an EMBL/GenBank/DDBJ whole genome shotgun (WGS) entry which is preliminary data.</text>
</comment>
<protein>
    <submittedName>
        <fullName evidence="1">Uncharacterized protein YaeQ</fullName>
    </submittedName>
</protein>
<name>A0A4R2KHE8_9GAMM</name>